<protein>
    <submittedName>
        <fullName evidence="1">Uncharacterized protein</fullName>
    </submittedName>
</protein>
<dbReference type="EMBL" id="MHWW01000015">
    <property type="protein sequence ID" value="OHB14713.1"/>
    <property type="molecule type" value="Genomic_DNA"/>
</dbReference>
<reference evidence="1 2" key="1">
    <citation type="journal article" date="2016" name="Nat. Commun.">
        <title>Thousands of microbial genomes shed light on interconnected biogeochemical processes in an aquifer system.</title>
        <authorList>
            <person name="Anantharaman K."/>
            <person name="Brown C.T."/>
            <person name="Hug L.A."/>
            <person name="Sharon I."/>
            <person name="Castelle C.J."/>
            <person name="Probst A.J."/>
            <person name="Thomas B.C."/>
            <person name="Singh A."/>
            <person name="Wilkins M.J."/>
            <person name="Karaoz U."/>
            <person name="Brodie E.L."/>
            <person name="Williams K.H."/>
            <person name="Hubbard S.S."/>
            <person name="Banfield J.F."/>
        </authorList>
    </citation>
    <scope>NUCLEOTIDE SEQUENCE [LARGE SCALE GENOMIC DNA]</scope>
</reference>
<sequence>MKTIQNDFGIIESITRINAEINRLYAAKELQLKALSTIYPPVDDEATPVPEKKRRGRKAKALGKGIVARTEPIKNDVPFPS</sequence>
<evidence type="ECO:0000313" key="1">
    <source>
        <dbReference type="EMBL" id="OHB14713.1"/>
    </source>
</evidence>
<dbReference type="Proteomes" id="UP000177697">
    <property type="component" value="Unassembled WGS sequence"/>
</dbReference>
<proteinExistence type="predicted"/>
<accession>A0A1G2UZ98</accession>
<name>A0A1G2UZ98_9BACT</name>
<evidence type="ECO:0000313" key="2">
    <source>
        <dbReference type="Proteomes" id="UP000177697"/>
    </source>
</evidence>
<gene>
    <name evidence="1" type="ORF">A2431_01270</name>
</gene>
<organism evidence="1 2">
    <name type="scientific">Candidatus Zambryskibacteria bacterium RIFOXYC1_FULL_39_10</name>
    <dbReference type="NCBI Taxonomy" id="1802779"/>
    <lineage>
        <taxon>Bacteria</taxon>
        <taxon>Candidatus Zambryskiibacteriota</taxon>
    </lineage>
</organism>
<comment type="caution">
    <text evidence="1">The sequence shown here is derived from an EMBL/GenBank/DDBJ whole genome shotgun (WGS) entry which is preliminary data.</text>
</comment>
<dbReference type="AlphaFoldDB" id="A0A1G2UZ98"/>